<evidence type="ECO:0000313" key="3">
    <source>
        <dbReference type="Proteomes" id="UP000190648"/>
    </source>
</evidence>
<accession>A0A1V4K0F1</accession>
<keyword evidence="3" id="KW-1185">Reference proteome</keyword>
<proteinExistence type="predicted"/>
<dbReference type="EMBL" id="LSYS01005497">
    <property type="protein sequence ID" value="OPJ77367.1"/>
    <property type="molecule type" value="Genomic_DNA"/>
</dbReference>
<organism evidence="2 3">
    <name type="scientific">Patagioenas fasciata monilis</name>
    <dbReference type="NCBI Taxonomy" id="372326"/>
    <lineage>
        <taxon>Eukaryota</taxon>
        <taxon>Metazoa</taxon>
        <taxon>Chordata</taxon>
        <taxon>Craniata</taxon>
        <taxon>Vertebrata</taxon>
        <taxon>Euteleostomi</taxon>
        <taxon>Archelosauria</taxon>
        <taxon>Archosauria</taxon>
        <taxon>Dinosauria</taxon>
        <taxon>Saurischia</taxon>
        <taxon>Theropoda</taxon>
        <taxon>Coelurosauria</taxon>
        <taxon>Aves</taxon>
        <taxon>Neognathae</taxon>
        <taxon>Neoaves</taxon>
        <taxon>Columbimorphae</taxon>
        <taxon>Columbiformes</taxon>
        <taxon>Columbidae</taxon>
        <taxon>Patagioenas</taxon>
    </lineage>
</organism>
<name>A0A1V4K0F1_PATFA</name>
<protein>
    <submittedName>
        <fullName evidence="2">Uncharacterized protein</fullName>
    </submittedName>
</protein>
<evidence type="ECO:0000256" key="1">
    <source>
        <dbReference type="SAM" id="MobiDB-lite"/>
    </source>
</evidence>
<gene>
    <name evidence="2" type="ORF">AV530_007703</name>
</gene>
<feature type="region of interest" description="Disordered" evidence="1">
    <location>
        <begin position="77"/>
        <end position="99"/>
    </location>
</feature>
<dbReference type="AlphaFoldDB" id="A0A1V4K0F1"/>
<dbReference type="OrthoDB" id="5817083at2759"/>
<dbReference type="Proteomes" id="UP000190648">
    <property type="component" value="Unassembled WGS sequence"/>
</dbReference>
<sequence length="99" mass="11254">MGCCCSALWRSHSSFQFWKQGLGTALSLTSSHVTVLACTERYLMYYFSSKFNKAKMSSFSFRARAVRAVRWKHWSSVASRREPIDSCDEQSRHGETGGS</sequence>
<reference evidence="2 3" key="1">
    <citation type="submission" date="2016-02" db="EMBL/GenBank/DDBJ databases">
        <title>Band-tailed pigeon sequencing and assembly.</title>
        <authorList>
            <person name="Soares A.E."/>
            <person name="Novak B.J."/>
            <person name="Rice E.S."/>
            <person name="O'Connell B."/>
            <person name="Chang D."/>
            <person name="Weber S."/>
            <person name="Shapiro B."/>
        </authorList>
    </citation>
    <scope>NUCLEOTIDE SEQUENCE [LARGE SCALE GENOMIC DNA]</scope>
    <source>
        <strain evidence="2">BTP2013</strain>
        <tissue evidence="2">Blood</tissue>
    </source>
</reference>
<feature type="compositionally biased region" description="Basic and acidic residues" evidence="1">
    <location>
        <begin position="79"/>
        <end position="99"/>
    </location>
</feature>
<evidence type="ECO:0000313" key="2">
    <source>
        <dbReference type="EMBL" id="OPJ77367.1"/>
    </source>
</evidence>
<comment type="caution">
    <text evidence="2">The sequence shown here is derived from an EMBL/GenBank/DDBJ whole genome shotgun (WGS) entry which is preliminary data.</text>
</comment>